<dbReference type="EMBL" id="DVNG01000120">
    <property type="protein sequence ID" value="HIU50950.1"/>
    <property type="molecule type" value="Genomic_DNA"/>
</dbReference>
<protein>
    <submittedName>
        <fullName evidence="1">Uncharacterized protein</fullName>
    </submittedName>
</protein>
<accession>A0A9D1LZ95</accession>
<comment type="caution">
    <text evidence="1">The sequence shown here is derived from an EMBL/GenBank/DDBJ whole genome shotgun (WGS) entry which is preliminary data.</text>
</comment>
<gene>
    <name evidence="1" type="ORF">IAD22_08065</name>
</gene>
<dbReference type="AlphaFoldDB" id="A0A9D1LZ95"/>
<evidence type="ECO:0000313" key="2">
    <source>
        <dbReference type="Proteomes" id="UP000824118"/>
    </source>
</evidence>
<name>A0A9D1LZ95_9FIRM</name>
<dbReference type="Proteomes" id="UP000824118">
    <property type="component" value="Unassembled WGS sequence"/>
</dbReference>
<reference evidence="1" key="1">
    <citation type="submission" date="2020-10" db="EMBL/GenBank/DDBJ databases">
        <authorList>
            <person name="Gilroy R."/>
        </authorList>
    </citation>
    <scope>NUCLEOTIDE SEQUENCE</scope>
    <source>
        <strain evidence="1">ChiGjej1B1-1684</strain>
    </source>
</reference>
<reference evidence="1" key="2">
    <citation type="journal article" date="2021" name="PeerJ">
        <title>Extensive microbial diversity within the chicken gut microbiome revealed by metagenomics and culture.</title>
        <authorList>
            <person name="Gilroy R."/>
            <person name="Ravi A."/>
            <person name="Getino M."/>
            <person name="Pursley I."/>
            <person name="Horton D.L."/>
            <person name="Alikhan N.F."/>
            <person name="Baker D."/>
            <person name="Gharbi K."/>
            <person name="Hall N."/>
            <person name="Watson M."/>
            <person name="Adriaenssens E.M."/>
            <person name="Foster-Nyarko E."/>
            <person name="Jarju S."/>
            <person name="Secka A."/>
            <person name="Antonio M."/>
            <person name="Oren A."/>
            <person name="Chaudhuri R.R."/>
            <person name="La Ragione R."/>
            <person name="Hildebrand F."/>
            <person name="Pallen M.J."/>
        </authorList>
    </citation>
    <scope>NUCLEOTIDE SEQUENCE</scope>
    <source>
        <strain evidence="1">ChiGjej1B1-1684</strain>
    </source>
</reference>
<evidence type="ECO:0000313" key="1">
    <source>
        <dbReference type="EMBL" id="HIU50950.1"/>
    </source>
</evidence>
<proteinExistence type="predicted"/>
<sequence>MRKNKDIRIAAMECGVYFWQIASWLCITPESFSRLMRKELDEKDKKKVFWAIDAAASEQERLRRSHE</sequence>
<organism evidence="1 2">
    <name type="scientific">Candidatus Limousia pullorum</name>
    <dbReference type="NCBI Taxonomy" id="2840860"/>
    <lineage>
        <taxon>Bacteria</taxon>
        <taxon>Bacillati</taxon>
        <taxon>Bacillota</taxon>
        <taxon>Clostridia</taxon>
        <taxon>Eubacteriales</taxon>
        <taxon>Oscillospiraceae</taxon>
        <taxon>Oscillospiraceae incertae sedis</taxon>
        <taxon>Candidatus Limousia</taxon>
    </lineage>
</organism>